<organism evidence="1 2">
    <name type="scientific">Pseudomonas amygdali pv. mori</name>
    <dbReference type="NCBI Taxonomy" id="34065"/>
    <lineage>
        <taxon>Bacteria</taxon>
        <taxon>Pseudomonadati</taxon>
        <taxon>Pseudomonadota</taxon>
        <taxon>Gammaproteobacteria</taxon>
        <taxon>Pseudomonadales</taxon>
        <taxon>Pseudomonadaceae</taxon>
        <taxon>Pseudomonas</taxon>
        <taxon>Pseudomonas amygdali</taxon>
    </lineage>
</organism>
<feature type="non-terminal residue" evidence="1">
    <location>
        <position position="52"/>
    </location>
</feature>
<name>A0A3M4UZU0_PSEA0</name>
<proteinExistence type="predicted"/>
<sequence>MKEHYMHPLFMNLKKAILDIIEDQLTNNEEAPDAEIWNILVDELDLTESPRV</sequence>
<comment type="caution">
    <text evidence="1">The sequence shown here is derived from an EMBL/GenBank/DDBJ whole genome shotgun (WGS) entry which is preliminary data.</text>
</comment>
<accession>A0A3M4UZU0</accession>
<gene>
    <name evidence="1" type="ORF">ALP52_05407</name>
</gene>
<dbReference type="Proteomes" id="UP000276194">
    <property type="component" value="Unassembled WGS sequence"/>
</dbReference>
<dbReference type="EMBL" id="RBTD01000178">
    <property type="protein sequence ID" value="RMT21598.1"/>
    <property type="molecule type" value="Genomic_DNA"/>
</dbReference>
<dbReference type="AlphaFoldDB" id="A0A3M4UZU0"/>
<protein>
    <submittedName>
        <fullName evidence="1">Uncharacterized protein</fullName>
    </submittedName>
</protein>
<evidence type="ECO:0000313" key="2">
    <source>
        <dbReference type="Proteomes" id="UP000276194"/>
    </source>
</evidence>
<reference evidence="1 2" key="1">
    <citation type="submission" date="2018-08" db="EMBL/GenBank/DDBJ databases">
        <title>Recombination of ecologically and evolutionarily significant loci maintains genetic cohesion in the Pseudomonas syringae species complex.</title>
        <authorList>
            <person name="Dillon M."/>
            <person name="Thakur S."/>
            <person name="Almeida R.N.D."/>
            <person name="Weir B.S."/>
            <person name="Guttman D.S."/>
        </authorList>
    </citation>
    <scope>NUCLEOTIDE SEQUENCE [LARGE SCALE GENOMIC DNA]</scope>
    <source>
        <strain evidence="1 2">ICMP 6941</strain>
    </source>
</reference>
<evidence type="ECO:0000313" key="1">
    <source>
        <dbReference type="EMBL" id="RMT21598.1"/>
    </source>
</evidence>